<dbReference type="EMBL" id="MUIO01000087">
    <property type="protein sequence ID" value="ORC57280.1"/>
    <property type="molecule type" value="Genomic_DNA"/>
</dbReference>
<reference evidence="2" key="1">
    <citation type="submission" date="2017-02" db="EMBL/GenBank/DDBJ databases">
        <title>Pseudomonas floridae sp. nov., a novel pathogenic bacterial species isolated from tomato.</title>
        <authorList>
            <person name="Timilsina S."/>
            <person name="Vallad G.E."/>
            <person name="Jones J.B."/>
        </authorList>
    </citation>
    <scope>NUCLEOTIDE SEQUENCE [LARGE SCALE GENOMIC DNA]</scope>
    <source>
        <strain evidence="2">GEV388</strain>
    </source>
</reference>
<dbReference type="OrthoDB" id="7032081at2"/>
<dbReference type="RefSeq" id="WP_083185011.1">
    <property type="nucleotide sequence ID" value="NZ_CBCRZR010000036.1"/>
</dbReference>
<gene>
    <name evidence="1" type="ORF">BZK31_20835</name>
</gene>
<sequence>MSELCRYRHDPLDRIASMTLLAGSVARRFYNRQHLATEVSATEQYVFIRAGDTPVLQKRLADGQSLIAQITADQQKSVLHTNCGGQITAFVYTLYGYREERAPTSPLQCFNVWVIEPVTGHYLLGHGVRAYNPVLMRFNSPDALSPFGKGGLNAYGLLRRGSGESK</sequence>
<dbReference type="Gene3D" id="2.180.10.10">
    <property type="entry name" value="RHS repeat-associated core"/>
    <property type="match status" value="1"/>
</dbReference>
<comment type="caution">
    <text evidence="1">The sequence shown here is derived from an EMBL/GenBank/DDBJ whole genome shotgun (WGS) entry which is preliminary data.</text>
</comment>
<dbReference type="Proteomes" id="UP000192815">
    <property type="component" value="Unassembled WGS sequence"/>
</dbReference>
<dbReference type="STRING" id="1958950.BZK31_20835"/>
<keyword evidence="2" id="KW-1185">Reference proteome</keyword>
<dbReference type="AlphaFoldDB" id="A0A1X0N358"/>
<protein>
    <submittedName>
        <fullName evidence="1">Uncharacterized protein</fullName>
    </submittedName>
</protein>
<organism evidence="1 2">
    <name type="scientific">Pseudomonas floridensis</name>
    <dbReference type="NCBI Taxonomy" id="1958950"/>
    <lineage>
        <taxon>Bacteria</taxon>
        <taxon>Pseudomonadati</taxon>
        <taxon>Pseudomonadota</taxon>
        <taxon>Gammaproteobacteria</taxon>
        <taxon>Pseudomonadales</taxon>
        <taxon>Pseudomonadaceae</taxon>
        <taxon>Pseudomonas</taxon>
    </lineage>
</organism>
<accession>A0A1X0N358</accession>
<evidence type="ECO:0000313" key="1">
    <source>
        <dbReference type="EMBL" id="ORC57280.1"/>
    </source>
</evidence>
<proteinExistence type="predicted"/>
<evidence type="ECO:0000313" key="2">
    <source>
        <dbReference type="Proteomes" id="UP000192815"/>
    </source>
</evidence>
<name>A0A1X0N358_9PSED</name>